<dbReference type="RefSeq" id="WP_175278114.1">
    <property type="nucleotide sequence ID" value="NZ_CP054836.1"/>
</dbReference>
<dbReference type="SUPFAM" id="SSF52540">
    <property type="entry name" value="P-loop containing nucleoside triphosphate hydrolases"/>
    <property type="match status" value="1"/>
</dbReference>
<name>A0A6N1VIG8_9HYPH</name>
<dbReference type="AlphaFoldDB" id="A0A6N1VIG8"/>
<evidence type="ECO:0008006" key="3">
    <source>
        <dbReference type="Google" id="ProtNLM"/>
    </source>
</evidence>
<evidence type="ECO:0000313" key="1">
    <source>
        <dbReference type="EMBL" id="QKV20223.1"/>
    </source>
</evidence>
<accession>A0A6N1VIG8</accession>
<dbReference type="EMBL" id="CP054836">
    <property type="protein sequence ID" value="QKV20223.1"/>
    <property type="molecule type" value="Genomic_DNA"/>
</dbReference>
<dbReference type="KEGG" id="orm:HTY61_18085"/>
<organism evidence="1 2">
    <name type="scientific">Oricola thermophila</name>
    <dbReference type="NCBI Taxonomy" id="2742145"/>
    <lineage>
        <taxon>Bacteria</taxon>
        <taxon>Pseudomonadati</taxon>
        <taxon>Pseudomonadota</taxon>
        <taxon>Alphaproteobacteria</taxon>
        <taxon>Hyphomicrobiales</taxon>
        <taxon>Ahrensiaceae</taxon>
        <taxon>Oricola</taxon>
    </lineage>
</organism>
<reference evidence="1 2" key="1">
    <citation type="submission" date="2020-06" db="EMBL/GenBank/DDBJ databases">
        <title>Oricola thermophila sp. nov. isolated from a tidal sediments.</title>
        <authorList>
            <person name="Kwon K.K."/>
            <person name="Yang S.-H."/>
            <person name="Park M.-J."/>
        </authorList>
    </citation>
    <scope>NUCLEOTIDE SEQUENCE [LARGE SCALE GENOMIC DNA]</scope>
    <source>
        <strain evidence="1 2">MEBiC13590</strain>
    </source>
</reference>
<dbReference type="Gene3D" id="3.40.50.300">
    <property type="entry name" value="P-loop containing nucleotide triphosphate hydrolases"/>
    <property type="match status" value="1"/>
</dbReference>
<sequence>MRASHLLPLIGLTGKRGVGKTEAANHLVDMLGYGRIHPFGGGKAAAIGYFMHLGATHDEACRMVHGDLRDAPSDLLPDRVPPRHFLERFGRFMGVEMGSAWTLGAELAAASRSDPGVPIVVESVVYEAPTIRAAGGVIVRILRPGVDGPVGICTDAEQGAIAVDAEIVNDGDIEKLRTAIERIARAGPTG</sequence>
<dbReference type="Proteomes" id="UP000509367">
    <property type="component" value="Chromosome"/>
</dbReference>
<protein>
    <recommendedName>
        <fullName evidence="3">Deoxynucleotide monophosphate kinase</fullName>
    </recommendedName>
</protein>
<gene>
    <name evidence="1" type="ORF">HTY61_18085</name>
</gene>
<evidence type="ECO:0000313" key="2">
    <source>
        <dbReference type="Proteomes" id="UP000509367"/>
    </source>
</evidence>
<keyword evidence="2" id="KW-1185">Reference proteome</keyword>
<dbReference type="InterPro" id="IPR027417">
    <property type="entry name" value="P-loop_NTPase"/>
</dbReference>
<proteinExistence type="predicted"/>